<protein>
    <submittedName>
        <fullName evidence="1">Uncharacterized protein</fullName>
    </submittedName>
</protein>
<evidence type="ECO:0000313" key="2">
    <source>
        <dbReference type="Proteomes" id="UP000315115"/>
    </source>
</evidence>
<evidence type="ECO:0000313" key="1">
    <source>
        <dbReference type="EMBL" id="BBL92393.1"/>
    </source>
</evidence>
<name>A0A510IFA5_9VIBR</name>
<organism evidence="1 2">
    <name type="scientific">Vibrio rotiferianus</name>
    <dbReference type="NCBI Taxonomy" id="190895"/>
    <lineage>
        <taxon>Bacteria</taxon>
        <taxon>Pseudomonadati</taxon>
        <taxon>Pseudomonadota</taxon>
        <taxon>Gammaproteobacteria</taxon>
        <taxon>Vibrionales</taxon>
        <taxon>Vibrionaceae</taxon>
        <taxon>Vibrio</taxon>
    </lineage>
</organism>
<reference evidence="2" key="1">
    <citation type="submission" date="2019-07" db="EMBL/GenBank/DDBJ databases">
        <title>Complete Genome Sequences of Vibrion rotiferianus strain AM7.</title>
        <authorList>
            <person name="Miyazaki K."/>
            <person name="Wiseschart A."/>
            <person name="Pootanakit K."/>
            <person name="Ishimori K."/>
            <person name="Kitahara K."/>
        </authorList>
    </citation>
    <scope>NUCLEOTIDE SEQUENCE [LARGE SCALE GENOMIC DNA]</scope>
    <source>
        <strain evidence="2">AM7</strain>
        <plasmid evidence="2">pam7 dna</plasmid>
    </source>
</reference>
<dbReference type="EMBL" id="AP019800">
    <property type="protein sequence ID" value="BBL92393.1"/>
    <property type="molecule type" value="Genomic_DNA"/>
</dbReference>
<dbReference type="AlphaFoldDB" id="A0A510IFA5"/>
<sequence>MGGYTIESELVGKEYDSLPGCMDANSQPRSTTNRSYVYFSTISNVLSDYKSIDVSRMEMAGPD</sequence>
<keyword evidence="1" id="KW-0614">Plasmid</keyword>
<accession>A0A510IFA5</accession>
<geneLocation type="plasmid" evidence="2">
    <name>pam7 dna</name>
</geneLocation>
<gene>
    <name evidence="1" type="ORF">VroAM7_50460</name>
</gene>
<dbReference type="Proteomes" id="UP000315115">
    <property type="component" value="Plasmid pAM7"/>
</dbReference>
<proteinExistence type="predicted"/>